<dbReference type="InterPro" id="IPR050639">
    <property type="entry name" value="SSR_resolvase"/>
</dbReference>
<dbReference type="OrthoDB" id="2290206at2"/>
<dbReference type="InterPro" id="IPR006119">
    <property type="entry name" value="Resolv_N"/>
</dbReference>
<dbReference type="Proteomes" id="UP000245533">
    <property type="component" value="Unassembled WGS sequence"/>
</dbReference>
<dbReference type="GO" id="GO:0000150">
    <property type="term" value="F:DNA strand exchange activity"/>
    <property type="evidence" value="ECO:0007669"/>
    <property type="project" value="InterPro"/>
</dbReference>
<evidence type="ECO:0000313" key="4">
    <source>
        <dbReference type="EMBL" id="PWN05635.1"/>
    </source>
</evidence>
<dbReference type="RefSeq" id="WP_109647663.1">
    <property type="nucleotide sequence ID" value="NZ_QGGB01000009.1"/>
</dbReference>
<dbReference type="SMART" id="SM00857">
    <property type="entry name" value="Resolvase"/>
    <property type="match status" value="1"/>
</dbReference>
<dbReference type="Gene3D" id="3.40.50.1390">
    <property type="entry name" value="Resolvase, N-terminal catalytic domain"/>
    <property type="match status" value="1"/>
</dbReference>
<dbReference type="GO" id="GO:0003677">
    <property type="term" value="F:DNA binding"/>
    <property type="evidence" value="ECO:0007669"/>
    <property type="project" value="UniProtKB-KW"/>
</dbReference>
<organism evidence="4 5">
    <name type="scientific">Rhodohalobacter mucosus</name>
    <dbReference type="NCBI Taxonomy" id="2079485"/>
    <lineage>
        <taxon>Bacteria</taxon>
        <taxon>Pseudomonadati</taxon>
        <taxon>Balneolota</taxon>
        <taxon>Balneolia</taxon>
        <taxon>Balneolales</taxon>
        <taxon>Balneolaceae</taxon>
        <taxon>Rhodohalobacter</taxon>
    </lineage>
</organism>
<dbReference type="InterPro" id="IPR036162">
    <property type="entry name" value="Resolvase-like_N_sf"/>
</dbReference>
<comment type="caution">
    <text evidence="4">The sequence shown here is derived from an EMBL/GenBank/DDBJ whole genome shotgun (WGS) entry which is preliminary data.</text>
</comment>
<evidence type="ECO:0000256" key="2">
    <source>
        <dbReference type="ARBA" id="ARBA00023172"/>
    </source>
</evidence>
<keyword evidence="1" id="KW-0238">DNA-binding</keyword>
<feature type="domain" description="Resolvase/invertase-type recombinase catalytic" evidence="3">
    <location>
        <begin position="2"/>
        <end position="149"/>
    </location>
</feature>
<dbReference type="AlphaFoldDB" id="A0A316TRH0"/>
<reference evidence="4 5" key="1">
    <citation type="submission" date="2018-05" db="EMBL/GenBank/DDBJ databases">
        <title>Rhodohalobacter halophilus gen. nov., sp. nov., a moderately halophilic member of the family Balneolaceae.</title>
        <authorList>
            <person name="Liu Z.-W."/>
        </authorList>
    </citation>
    <scope>NUCLEOTIDE SEQUENCE [LARGE SCALE GENOMIC DNA]</scope>
    <source>
        <strain evidence="4 5">8A47</strain>
    </source>
</reference>
<dbReference type="Pfam" id="PF07508">
    <property type="entry name" value="Recombinase"/>
    <property type="match status" value="1"/>
</dbReference>
<evidence type="ECO:0000259" key="3">
    <source>
        <dbReference type="PROSITE" id="PS51736"/>
    </source>
</evidence>
<sequence length="301" mass="34099">MKYVAYYRVSTKHQGAEGNGIKAQEESVNQFLKGKAAEVIDRFTEVESGTNGNRPVLKSAIQLCKDEGATLLVAKLDRLSRNVKFLFTLKEELDQAGVGFTIVDLPEANNTMVLGVMATMAQHEAEIISKRTKEGIRQSEKYQSGEWGNQQGTFPPGAREKAWAAISRKARTDTNTRHAYHFIRPLREEGQSYQSIADKLNEEGYRTRRGKKFHSAQVRKIWLRFTDSEGQSKPSLKRTPSLPEMRKAAEELNVYMGLEPPIDSQVLHRKQLLAKLREAKELIIPGHDEFTDPTQDVLDRL</sequence>
<dbReference type="InterPro" id="IPR011109">
    <property type="entry name" value="DNA_bind_recombinase_dom"/>
</dbReference>
<accession>A0A316TRH0</accession>
<proteinExistence type="predicted"/>
<dbReference type="EMBL" id="QGGB01000009">
    <property type="protein sequence ID" value="PWN05635.1"/>
    <property type="molecule type" value="Genomic_DNA"/>
</dbReference>
<dbReference type="Pfam" id="PF00239">
    <property type="entry name" value="Resolvase"/>
    <property type="match status" value="1"/>
</dbReference>
<gene>
    <name evidence="4" type="ORF">DDZ15_13640</name>
</gene>
<dbReference type="PANTHER" id="PTHR30461:SF2">
    <property type="entry name" value="SERINE RECOMBINASE PINE-RELATED"/>
    <property type="match status" value="1"/>
</dbReference>
<dbReference type="PROSITE" id="PS51736">
    <property type="entry name" value="RECOMBINASES_3"/>
    <property type="match status" value="1"/>
</dbReference>
<dbReference type="SUPFAM" id="SSF53041">
    <property type="entry name" value="Resolvase-like"/>
    <property type="match status" value="1"/>
</dbReference>
<evidence type="ECO:0000313" key="5">
    <source>
        <dbReference type="Proteomes" id="UP000245533"/>
    </source>
</evidence>
<dbReference type="CDD" id="cd00338">
    <property type="entry name" value="Ser_Recombinase"/>
    <property type="match status" value="1"/>
</dbReference>
<keyword evidence="5" id="KW-1185">Reference proteome</keyword>
<dbReference type="PANTHER" id="PTHR30461">
    <property type="entry name" value="DNA-INVERTASE FROM LAMBDOID PROPHAGE"/>
    <property type="match status" value="1"/>
</dbReference>
<protein>
    <submittedName>
        <fullName evidence="4">Resolvase</fullName>
    </submittedName>
</protein>
<keyword evidence="2" id="KW-0233">DNA recombination</keyword>
<evidence type="ECO:0000256" key="1">
    <source>
        <dbReference type="ARBA" id="ARBA00023125"/>
    </source>
</evidence>
<name>A0A316TRH0_9BACT</name>